<dbReference type="InterPro" id="IPR001845">
    <property type="entry name" value="HTH_ArsR_DNA-bd_dom"/>
</dbReference>
<evidence type="ECO:0000313" key="3">
    <source>
        <dbReference type="EMBL" id="AUV82465.1"/>
    </source>
</evidence>
<evidence type="ECO:0000256" key="1">
    <source>
        <dbReference type="SAM" id="MobiDB-lite"/>
    </source>
</evidence>
<organism evidence="3 4">
    <name type="scientific">Salinigranum rubrum</name>
    <dbReference type="NCBI Taxonomy" id="755307"/>
    <lineage>
        <taxon>Archaea</taxon>
        <taxon>Methanobacteriati</taxon>
        <taxon>Methanobacteriota</taxon>
        <taxon>Stenosarchaea group</taxon>
        <taxon>Halobacteria</taxon>
        <taxon>Halobacteriales</taxon>
        <taxon>Haloferacaceae</taxon>
        <taxon>Salinigranum</taxon>
    </lineage>
</organism>
<dbReference type="InterPro" id="IPR036388">
    <property type="entry name" value="WH-like_DNA-bd_sf"/>
</dbReference>
<dbReference type="EMBL" id="CP026309">
    <property type="protein sequence ID" value="AUV82465.1"/>
    <property type="molecule type" value="Genomic_DNA"/>
</dbReference>
<dbReference type="InterPro" id="IPR011991">
    <property type="entry name" value="ArsR-like_HTH"/>
</dbReference>
<dbReference type="GO" id="GO:0003700">
    <property type="term" value="F:DNA-binding transcription factor activity"/>
    <property type="evidence" value="ECO:0007669"/>
    <property type="project" value="InterPro"/>
</dbReference>
<evidence type="ECO:0000313" key="4">
    <source>
        <dbReference type="Proteomes" id="UP000236584"/>
    </source>
</evidence>
<feature type="compositionally biased region" description="Polar residues" evidence="1">
    <location>
        <begin position="127"/>
        <end position="136"/>
    </location>
</feature>
<feature type="domain" description="HTH arsR-type" evidence="2">
    <location>
        <begin position="30"/>
        <end position="113"/>
    </location>
</feature>
<dbReference type="Pfam" id="PF12840">
    <property type="entry name" value="HTH_20"/>
    <property type="match status" value="1"/>
</dbReference>
<keyword evidence="4" id="KW-1185">Reference proteome</keyword>
<evidence type="ECO:0000259" key="2">
    <source>
        <dbReference type="SMART" id="SM00418"/>
    </source>
</evidence>
<proteinExistence type="predicted"/>
<sequence>MSNQLPLRPSIEHTPQSRSALVLGDEESTAVLESLAPETARKILSTLADRPATASDVADRVDTSVQNAHYHLSKLRDADLVTDAGTWYSSKGKEMTVYALTSNRLELRIGTGESATSTPTDRLRAPNSPSCNTTGD</sequence>
<protein>
    <submittedName>
        <fullName evidence="3">ArsR family transcriptional regulator</fullName>
    </submittedName>
</protein>
<dbReference type="OrthoDB" id="11368at2157"/>
<dbReference type="Proteomes" id="UP000236584">
    <property type="component" value="Chromosome"/>
</dbReference>
<dbReference type="Gene3D" id="1.10.10.10">
    <property type="entry name" value="Winged helix-like DNA-binding domain superfamily/Winged helix DNA-binding domain"/>
    <property type="match status" value="1"/>
</dbReference>
<dbReference type="CDD" id="cd00090">
    <property type="entry name" value="HTH_ARSR"/>
    <property type="match status" value="1"/>
</dbReference>
<accession>A0A2I8VKP8</accession>
<dbReference type="KEGG" id="srub:C2R22_13115"/>
<dbReference type="SMART" id="SM00418">
    <property type="entry name" value="HTH_ARSR"/>
    <property type="match status" value="1"/>
</dbReference>
<name>A0A2I8VKP8_9EURY</name>
<dbReference type="AlphaFoldDB" id="A0A2I8VKP8"/>
<dbReference type="SUPFAM" id="SSF46785">
    <property type="entry name" value="Winged helix' DNA-binding domain"/>
    <property type="match status" value="1"/>
</dbReference>
<reference evidence="3 4" key="1">
    <citation type="submission" date="2018-01" db="EMBL/GenBank/DDBJ databases">
        <title>Complete genome sequence of Salinigranum rubrum GX10T, an extremely halophilic archaeon isolated from a marine solar saltern.</title>
        <authorList>
            <person name="Han S."/>
        </authorList>
    </citation>
    <scope>NUCLEOTIDE SEQUENCE [LARGE SCALE GENOMIC DNA]</scope>
    <source>
        <strain evidence="3 4">GX10</strain>
    </source>
</reference>
<dbReference type="InterPro" id="IPR036390">
    <property type="entry name" value="WH_DNA-bd_sf"/>
</dbReference>
<gene>
    <name evidence="3" type="ORF">C2R22_13115</name>
</gene>
<feature type="region of interest" description="Disordered" evidence="1">
    <location>
        <begin position="110"/>
        <end position="136"/>
    </location>
</feature>